<reference evidence="3" key="1">
    <citation type="journal article" date="2020" name="Nat. Genet.">
        <title>Genomic diversifications of five Gossypium allopolyploid species and their impact on cotton improvement.</title>
        <authorList>
            <person name="Chen Z.J."/>
            <person name="Sreedasyam A."/>
            <person name="Ando A."/>
            <person name="Song Q."/>
            <person name="De Santiago L.M."/>
            <person name="Hulse-Kemp A.M."/>
            <person name="Ding M."/>
            <person name="Ye W."/>
            <person name="Kirkbride R.C."/>
            <person name="Jenkins J."/>
            <person name="Plott C."/>
            <person name="Lovell J."/>
            <person name="Lin Y.M."/>
            <person name="Vaughn R."/>
            <person name="Liu B."/>
            <person name="Simpson S."/>
            <person name="Scheffler B.E."/>
            <person name="Wen L."/>
            <person name="Saski C.A."/>
            <person name="Grover C.E."/>
            <person name="Hu G."/>
            <person name="Conover J.L."/>
            <person name="Carlson J.W."/>
            <person name="Shu S."/>
            <person name="Boston L.B."/>
            <person name="Williams M."/>
            <person name="Peterson D.G."/>
            <person name="McGee K."/>
            <person name="Jones D.C."/>
            <person name="Wendel J.F."/>
            <person name="Stelly D.M."/>
            <person name="Grimwood J."/>
            <person name="Schmutz J."/>
        </authorList>
    </citation>
    <scope>NUCLEOTIDE SEQUENCE [LARGE SCALE GENOMIC DNA]</scope>
    <source>
        <strain evidence="3">cv. 3-79</strain>
    </source>
</reference>
<keyword evidence="3" id="KW-1185">Reference proteome</keyword>
<organism evidence="2 3">
    <name type="scientific">Gossypium barbadense</name>
    <name type="common">Sea Island cotton</name>
    <name type="synonym">Hibiscus barbadensis</name>
    <dbReference type="NCBI Taxonomy" id="3634"/>
    <lineage>
        <taxon>Eukaryota</taxon>
        <taxon>Viridiplantae</taxon>
        <taxon>Streptophyta</taxon>
        <taxon>Embryophyta</taxon>
        <taxon>Tracheophyta</taxon>
        <taxon>Spermatophyta</taxon>
        <taxon>Magnoliopsida</taxon>
        <taxon>eudicotyledons</taxon>
        <taxon>Gunneridae</taxon>
        <taxon>Pentapetalae</taxon>
        <taxon>rosids</taxon>
        <taxon>malvids</taxon>
        <taxon>Malvales</taxon>
        <taxon>Malvaceae</taxon>
        <taxon>Malvoideae</taxon>
        <taxon>Gossypium</taxon>
    </lineage>
</organism>
<accession>A0A5J5VKN8</accession>
<dbReference type="AlphaFoldDB" id="A0A5J5VKN8"/>
<proteinExistence type="predicted"/>
<evidence type="ECO:0000259" key="1">
    <source>
        <dbReference type="PROSITE" id="PS51140"/>
    </source>
</evidence>
<dbReference type="InterPro" id="IPR003892">
    <property type="entry name" value="CUE"/>
</dbReference>
<feature type="domain" description="CUE" evidence="1">
    <location>
        <begin position="16"/>
        <end position="59"/>
    </location>
</feature>
<dbReference type="InterPro" id="IPR038981">
    <property type="entry name" value="CID5/CID6"/>
</dbReference>
<evidence type="ECO:0000313" key="2">
    <source>
        <dbReference type="EMBL" id="KAB2079557.1"/>
    </source>
</evidence>
<sequence>MQNQGEMSGEQIMDEEFDMDLEYLRMMFPGLSNDSVLDVYMANNGDLEATIDMLNQLEFSLLDVHC</sequence>
<gene>
    <name evidence="2" type="ORF">ES319_A05G012200v1</name>
</gene>
<dbReference type="Proteomes" id="UP000327439">
    <property type="component" value="Chromosome A05"/>
</dbReference>
<dbReference type="PANTHER" id="PTHR37252">
    <property type="entry name" value="POLYADENYLATE-BINDING PROTEIN-INTERACTING PROTEIN 6"/>
    <property type="match status" value="1"/>
</dbReference>
<dbReference type="InterPro" id="IPR009060">
    <property type="entry name" value="UBA-like_sf"/>
</dbReference>
<dbReference type="PROSITE" id="PS51140">
    <property type="entry name" value="CUE"/>
    <property type="match status" value="1"/>
</dbReference>
<dbReference type="Gene3D" id="1.10.8.10">
    <property type="entry name" value="DNA helicase RuvA subunit, C-terminal domain"/>
    <property type="match status" value="1"/>
</dbReference>
<protein>
    <recommendedName>
        <fullName evidence="1">CUE domain-containing protein</fullName>
    </recommendedName>
</protein>
<dbReference type="EMBL" id="CM018206">
    <property type="protein sequence ID" value="KAB2079557.1"/>
    <property type="molecule type" value="Genomic_DNA"/>
</dbReference>
<dbReference type="OrthoDB" id="971342at2759"/>
<dbReference type="Pfam" id="PF02845">
    <property type="entry name" value="CUE"/>
    <property type="match status" value="1"/>
</dbReference>
<evidence type="ECO:0000313" key="3">
    <source>
        <dbReference type="Proteomes" id="UP000327439"/>
    </source>
</evidence>
<dbReference type="GO" id="GO:0043130">
    <property type="term" value="F:ubiquitin binding"/>
    <property type="evidence" value="ECO:0007669"/>
    <property type="project" value="InterPro"/>
</dbReference>
<dbReference type="PANTHER" id="PTHR37252:SF3">
    <property type="entry name" value="POLYADENYLATE-BINDING PROTEIN-INTERACTING PROTEIN 6"/>
    <property type="match status" value="1"/>
</dbReference>
<dbReference type="SUPFAM" id="SSF46934">
    <property type="entry name" value="UBA-like"/>
    <property type="match status" value="1"/>
</dbReference>
<name>A0A5J5VKN8_GOSBA</name>